<evidence type="ECO:0000256" key="5">
    <source>
        <dbReference type="ARBA" id="ARBA00022833"/>
    </source>
</evidence>
<dbReference type="PANTHER" id="PTHR22770">
    <property type="entry name" value="UBIQUITIN CONJUGATING ENZYME 7 INTERACTING PROTEIN-RELATED"/>
    <property type="match status" value="1"/>
</dbReference>
<dbReference type="Gene3D" id="1.20.120.1750">
    <property type="match status" value="1"/>
</dbReference>
<evidence type="ECO:0000256" key="2">
    <source>
        <dbReference type="ARBA" id="ARBA00022723"/>
    </source>
</evidence>
<protein>
    <submittedName>
        <fullName evidence="7">Uncharacterized protein</fullName>
    </submittedName>
</protein>
<keyword evidence="3" id="KW-0863">Zinc-finger</keyword>
<feature type="compositionally biased region" description="Basic residues" evidence="6">
    <location>
        <begin position="108"/>
        <end position="117"/>
    </location>
</feature>
<comment type="caution">
    <text evidence="7">The sequence shown here is derived from an EMBL/GenBank/DDBJ whole genome shotgun (WGS) entry which is preliminary data.</text>
</comment>
<evidence type="ECO:0000256" key="6">
    <source>
        <dbReference type="SAM" id="MobiDB-lite"/>
    </source>
</evidence>
<dbReference type="CDD" id="cd20353">
    <property type="entry name" value="Rcat_RBR_RNF216"/>
    <property type="match status" value="1"/>
</dbReference>
<sequence length="196" mass="22283">MRTYIENRISEAVMRKCHKCGKRFVKETGCNKMTCVCGANSCYACRAEDIDYNHFNNNKKCANTDPNAIHQRDMEDAADKAKAQYLLDHPEAKDIELKTDFKDMIKNVKPKKGRRNGRNTPYPRHLPRYDYYDEGDDDDDDGDIDDEDDVDIDGGGGDDDDDEGDDDDVDGDVDDDDTDDDDIVNDVGDILKAFLY</sequence>
<evidence type="ECO:0000313" key="8">
    <source>
        <dbReference type="Proteomes" id="UP001497497"/>
    </source>
</evidence>
<keyword evidence="5" id="KW-0862">Zinc</keyword>
<organism evidence="7 8">
    <name type="scientific">Lymnaea stagnalis</name>
    <name type="common">Great pond snail</name>
    <name type="synonym">Helix stagnalis</name>
    <dbReference type="NCBI Taxonomy" id="6523"/>
    <lineage>
        <taxon>Eukaryota</taxon>
        <taxon>Metazoa</taxon>
        <taxon>Spiralia</taxon>
        <taxon>Lophotrochozoa</taxon>
        <taxon>Mollusca</taxon>
        <taxon>Gastropoda</taxon>
        <taxon>Heterobranchia</taxon>
        <taxon>Euthyneura</taxon>
        <taxon>Panpulmonata</taxon>
        <taxon>Hygrophila</taxon>
        <taxon>Lymnaeoidea</taxon>
        <taxon>Lymnaeidae</taxon>
        <taxon>Lymnaea</taxon>
    </lineage>
</organism>
<evidence type="ECO:0000256" key="4">
    <source>
        <dbReference type="ARBA" id="ARBA00022786"/>
    </source>
</evidence>
<keyword evidence="2" id="KW-0479">Metal-binding</keyword>
<evidence type="ECO:0000313" key="7">
    <source>
        <dbReference type="EMBL" id="CAL1539723.1"/>
    </source>
</evidence>
<keyword evidence="4" id="KW-0833">Ubl conjugation pathway</keyword>
<dbReference type="Proteomes" id="UP001497497">
    <property type="component" value="Unassembled WGS sequence"/>
</dbReference>
<dbReference type="GO" id="GO:0008270">
    <property type="term" value="F:zinc ion binding"/>
    <property type="evidence" value="ECO:0007669"/>
    <property type="project" value="UniProtKB-KW"/>
</dbReference>
<dbReference type="Pfam" id="PF26200">
    <property type="entry name" value="Rcat_RNF216"/>
    <property type="match status" value="1"/>
</dbReference>
<evidence type="ECO:0000256" key="1">
    <source>
        <dbReference type="ARBA" id="ARBA00004906"/>
    </source>
</evidence>
<dbReference type="AlphaFoldDB" id="A0AAV2I5R2"/>
<dbReference type="SUPFAM" id="SSF57850">
    <property type="entry name" value="RING/U-box"/>
    <property type="match status" value="1"/>
</dbReference>
<name>A0AAV2I5R2_LYMST</name>
<reference evidence="7 8" key="1">
    <citation type="submission" date="2024-04" db="EMBL/GenBank/DDBJ databases">
        <authorList>
            <consortium name="Genoscope - CEA"/>
            <person name="William W."/>
        </authorList>
    </citation>
    <scope>NUCLEOTIDE SEQUENCE [LARGE SCALE GENOMIC DNA]</scope>
</reference>
<proteinExistence type="predicted"/>
<comment type="pathway">
    <text evidence="1">Protein modification; protein ubiquitination.</text>
</comment>
<dbReference type="InterPro" id="IPR047546">
    <property type="entry name" value="Rcat_RBR_RNF216"/>
</dbReference>
<feature type="region of interest" description="Disordered" evidence="6">
    <location>
        <begin position="108"/>
        <end position="184"/>
    </location>
</feature>
<gene>
    <name evidence="7" type="ORF">GSLYS_00013456001</name>
</gene>
<keyword evidence="8" id="KW-1185">Reference proteome</keyword>
<accession>A0AAV2I5R2</accession>
<feature type="compositionally biased region" description="Acidic residues" evidence="6">
    <location>
        <begin position="132"/>
        <end position="184"/>
    </location>
</feature>
<dbReference type="PANTHER" id="PTHR22770:SF47">
    <property type="entry name" value="E3 UBIQUITIN-PROTEIN LIGASE RNF216"/>
    <property type="match status" value="1"/>
</dbReference>
<evidence type="ECO:0000256" key="3">
    <source>
        <dbReference type="ARBA" id="ARBA00022771"/>
    </source>
</evidence>
<dbReference type="InterPro" id="IPR051628">
    <property type="entry name" value="LUBAC_E3_Ligases"/>
</dbReference>
<dbReference type="EMBL" id="CAXITT010000352">
    <property type="protein sequence ID" value="CAL1539723.1"/>
    <property type="molecule type" value="Genomic_DNA"/>
</dbReference>